<comment type="caution">
    <text evidence="1">The sequence shown here is derived from an EMBL/GenBank/DDBJ whole genome shotgun (WGS) entry which is preliminary data.</text>
</comment>
<sequence length="264" mass="29741">MCLIIFAHRADPAYPLVLAANRDEFFGRATAHAQFWQPDHPQILAGRDLVAGGTWLGINRAGRFAAVTNIRDPSQPERKDRSRGELTLNFLSSKESAQQYCEGLREHFDEFAGFNLLVSDGETLCYLNNFENLIEELRPGVYGLSNGLLNSPWPKVERGRECLQQLIQADSPLPTDSLIDMMRDRQRAQDSNLPATGIPMQLERELSATFISNESREYGTRCSTALLMQAGGLIQFSEQNYDEEGQPASAHFYEFAQARPFYNT</sequence>
<dbReference type="Proteomes" id="UP000320404">
    <property type="component" value="Unassembled WGS sequence"/>
</dbReference>
<dbReference type="PANTHER" id="PTHR17985">
    <property type="entry name" value="SER/THR-RICH PROTEIN T10 IN DGCR REGION"/>
    <property type="match status" value="1"/>
</dbReference>
<dbReference type="Pfam" id="PF05742">
    <property type="entry name" value="TANGO2"/>
    <property type="match status" value="1"/>
</dbReference>
<gene>
    <name evidence="1" type="ORF">EVA69_00110</name>
</gene>
<dbReference type="Gene3D" id="3.60.60.10">
    <property type="entry name" value="Penicillin V Acylase, Chain A"/>
    <property type="match status" value="1"/>
</dbReference>
<organism evidence="1 2">
    <name type="scientific">OM182 bacterium</name>
    <dbReference type="NCBI Taxonomy" id="2510334"/>
    <lineage>
        <taxon>Bacteria</taxon>
        <taxon>Pseudomonadati</taxon>
        <taxon>Pseudomonadota</taxon>
        <taxon>Gammaproteobacteria</taxon>
        <taxon>OMG group</taxon>
        <taxon>OM182 clade</taxon>
    </lineage>
</organism>
<reference evidence="1 2" key="1">
    <citation type="submission" date="2019-02" db="EMBL/GenBank/DDBJ databases">
        <title>Prokaryotic population dynamics and viral predation in marine succession experiment using metagenomics: the confinement effect.</title>
        <authorList>
            <person name="Haro-Moreno J.M."/>
            <person name="Rodriguez-Valera F."/>
            <person name="Lopez-Perez M."/>
        </authorList>
    </citation>
    <scope>NUCLEOTIDE SEQUENCE [LARGE SCALE GENOMIC DNA]</scope>
    <source>
        <strain evidence="1">MED-G158</strain>
    </source>
</reference>
<dbReference type="AlphaFoldDB" id="A0A520S766"/>
<evidence type="ECO:0000313" key="1">
    <source>
        <dbReference type="EMBL" id="RZO78312.1"/>
    </source>
</evidence>
<dbReference type="EMBL" id="SHAH01000001">
    <property type="protein sequence ID" value="RZO78312.1"/>
    <property type="molecule type" value="Genomic_DNA"/>
</dbReference>
<dbReference type="PANTHER" id="PTHR17985:SF8">
    <property type="entry name" value="TRANSPORT AND GOLGI ORGANIZATION PROTEIN 2 HOMOLOG"/>
    <property type="match status" value="1"/>
</dbReference>
<evidence type="ECO:0000313" key="2">
    <source>
        <dbReference type="Proteomes" id="UP000320404"/>
    </source>
</evidence>
<accession>A0A520S766</accession>
<proteinExistence type="predicted"/>
<protein>
    <submittedName>
        <fullName evidence="1">NRDE family protein</fullName>
    </submittedName>
</protein>
<dbReference type="InterPro" id="IPR008551">
    <property type="entry name" value="TANGO2"/>
</dbReference>
<name>A0A520S766_9GAMM</name>